<proteinExistence type="predicted"/>
<name>A0AAD5BSY0_AMBAR</name>
<reference evidence="1" key="1">
    <citation type="submission" date="2022-06" db="EMBL/GenBank/DDBJ databases">
        <title>Uncovering the hologenomic basis of an extraordinary plant invasion.</title>
        <authorList>
            <person name="Bieker V.C."/>
            <person name="Martin M.D."/>
            <person name="Gilbert T."/>
            <person name="Hodgins K."/>
            <person name="Battlay P."/>
            <person name="Petersen B."/>
            <person name="Wilson J."/>
        </authorList>
    </citation>
    <scope>NUCLEOTIDE SEQUENCE</scope>
    <source>
        <strain evidence="1">AA19_3_7</strain>
        <tissue evidence="1">Leaf</tissue>
    </source>
</reference>
<dbReference type="AlphaFoldDB" id="A0AAD5BSY0"/>
<keyword evidence="2" id="KW-1185">Reference proteome</keyword>
<evidence type="ECO:0000313" key="1">
    <source>
        <dbReference type="EMBL" id="KAI7728930.1"/>
    </source>
</evidence>
<sequence length="115" mass="12550">MLDLTAFNGCYSGSVAVAELNKANSGSVGRIRPEQGGPSNPFSPMYLSRTFDLIRVVEQAAAGSGSVMKKWGFLNYRIRERISRVLTGFGKFAVDYAVYDHLKDVARSAQNVNLA</sequence>
<dbReference type="EMBL" id="JAMZMK010011115">
    <property type="protein sequence ID" value="KAI7728930.1"/>
    <property type="molecule type" value="Genomic_DNA"/>
</dbReference>
<organism evidence="1 2">
    <name type="scientific">Ambrosia artemisiifolia</name>
    <name type="common">Common ragweed</name>
    <dbReference type="NCBI Taxonomy" id="4212"/>
    <lineage>
        <taxon>Eukaryota</taxon>
        <taxon>Viridiplantae</taxon>
        <taxon>Streptophyta</taxon>
        <taxon>Embryophyta</taxon>
        <taxon>Tracheophyta</taxon>
        <taxon>Spermatophyta</taxon>
        <taxon>Magnoliopsida</taxon>
        <taxon>eudicotyledons</taxon>
        <taxon>Gunneridae</taxon>
        <taxon>Pentapetalae</taxon>
        <taxon>asterids</taxon>
        <taxon>campanulids</taxon>
        <taxon>Asterales</taxon>
        <taxon>Asteraceae</taxon>
        <taxon>Asteroideae</taxon>
        <taxon>Heliantheae alliance</taxon>
        <taxon>Heliantheae</taxon>
        <taxon>Ambrosia</taxon>
    </lineage>
</organism>
<comment type="caution">
    <text evidence="1">The sequence shown here is derived from an EMBL/GenBank/DDBJ whole genome shotgun (WGS) entry which is preliminary data.</text>
</comment>
<gene>
    <name evidence="1" type="ORF">M8C21_031564</name>
</gene>
<dbReference type="Proteomes" id="UP001206925">
    <property type="component" value="Unassembled WGS sequence"/>
</dbReference>
<accession>A0AAD5BSY0</accession>
<evidence type="ECO:0000313" key="2">
    <source>
        <dbReference type="Proteomes" id="UP001206925"/>
    </source>
</evidence>
<feature type="non-terminal residue" evidence="1">
    <location>
        <position position="1"/>
    </location>
</feature>
<protein>
    <submittedName>
        <fullName evidence="1">Uncharacterized protein</fullName>
    </submittedName>
</protein>